<dbReference type="STRING" id="311410.LA5095_00181"/>
<evidence type="ECO:0000256" key="8">
    <source>
        <dbReference type="PIRSR" id="PIRSR639901-1"/>
    </source>
</evidence>
<evidence type="ECO:0000256" key="6">
    <source>
        <dbReference type="ARBA" id="ARBA00031445"/>
    </source>
</evidence>
<dbReference type="PANTHER" id="PTHR42755:SF1">
    <property type="entry name" value="3-DEOXY-D-MANNO-OCTULOSONIC ACID TRANSFERASE, MITOCHONDRIAL-RELATED"/>
    <property type="match status" value="1"/>
</dbReference>
<dbReference type="GO" id="GO:0009245">
    <property type="term" value="P:lipid A biosynthetic process"/>
    <property type="evidence" value="ECO:0007669"/>
    <property type="project" value="TreeGrafter"/>
</dbReference>
<comment type="catalytic activity">
    <reaction evidence="7 10">
        <text>lipid IVA (E. coli) + CMP-3-deoxy-beta-D-manno-octulosonate = alpha-Kdo-(2-&gt;6)-lipid IVA (E. coli) + CMP + H(+)</text>
        <dbReference type="Rhea" id="RHEA:28066"/>
        <dbReference type="ChEBI" id="CHEBI:15378"/>
        <dbReference type="ChEBI" id="CHEBI:58603"/>
        <dbReference type="ChEBI" id="CHEBI:60364"/>
        <dbReference type="ChEBI" id="CHEBI:60377"/>
        <dbReference type="ChEBI" id="CHEBI:85987"/>
        <dbReference type="EC" id="2.4.99.12"/>
    </reaction>
</comment>
<dbReference type="Gene3D" id="3.40.50.2000">
    <property type="entry name" value="Glycogen Phosphorylase B"/>
    <property type="match status" value="1"/>
</dbReference>
<keyword evidence="13" id="KW-1185">Reference proteome</keyword>
<dbReference type="InterPro" id="IPR007507">
    <property type="entry name" value="Glycos_transf_N"/>
</dbReference>
<evidence type="ECO:0000256" key="2">
    <source>
        <dbReference type="ARBA" id="ARBA00004713"/>
    </source>
</evidence>
<gene>
    <name evidence="12" type="primary">waaA</name>
    <name evidence="12" type="ORF">LA5096_03322</name>
</gene>
<feature type="active site" description="Proton acceptor" evidence="8">
    <location>
        <position position="74"/>
    </location>
</feature>
<evidence type="ECO:0000259" key="11">
    <source>
        <dbReference type="Pfam" id="PF04413"/>
    </source>
</evidence>
<sequence length="446" mass="49069">MNWSAGRMVEKRPVLLSLYRAAAQGVSPLFHVLFGLRSRSSKEIPARKGERFGRSDLARPAGSLIWIHAASVGETMSVLPLIDVLTGDGHAVLLTTVTVTASELAEKRLPDGAFHQFVPYDAPVPLNRFLEHWSPDLAMVVESEIWPCLFDEMHGRNVPFVLLNGRLSDGSLRNWSRVPYISRFIFRCLDLVLAQSPADAERFEKLGCHDVKVPGNLKFDAPEPAVDDEAITVLQAQIGERRIWVAALTHPGEDEIVFDAYKRLRQEFPDLLLVLVPRHPARAQDVIDLAAASDLSLVSRSSQQPVTPETEIFLGDTLGEMGLYYRLSPVTFLGGSFADVGGHNPVEAALSGSALVTGPKVANARAVYKEFWSNGAAVRVQDPTKLANEVGELFRNPEKIHRQIETARALVEAGRGALDKSLALLQPLLNGDRAKRLQETADEQIT</sequence>
<dbReference type="Pfam" id="PF04413">
    <property type="entry name" value="Glycos_transf_N"/>
    <property type="match status" value="1"/>
</dbReference>
<evidence type="ECO:0000256" key="5">
    <source>
        <dbReference type="ARBA" id="ARBA00022679"/>
    </source>
</evidence>
<evidence type="ECO:0000256" key="3">
    <source>
        <dbReference type="ARBA" id="ARBA00012621"/>
    </source>
</evidence>
<keyword evidence="12" id="KW-0328">Glycosyltransferase</keyword>
<keyword evidence="10" id="KW-0448">Lipopolysaccharide biosynthesis</keyword>
<dbReference type="Gene3D" id="3.40.50.11720">
    <property type="entry name" value="3-Deoxy-D-manno-octulosonic-acid transferase, N-terminal domain"/>
    <property type="match status" value="1"/>
</dbReference>
<keyword evidence="10" id="KW-0472">Membrane</keyword>
<dbReference type="EMBL" id="CXWC01000011">
    <property type="protein sequence ID" value="CTQ72668.1"/>
    <property type="molecule type" value="Genomic_DNA"/>
</dbReference>
<accession>A0A0M6ZNB9</accession>
<evidence type="ECO:0000256" key="9">
    <source>
        <dbReference type="PIRSR" id="PIRSR639901-2"/>
    </source>
</evidence>
<reference evidence="13" key="1">
    <citation type="submission" date="2015-07" db="EMBL/GenBank/DDBJ databases">
        <authorList>
            <person name="Rodrigo-Torres Lidia"/>
            <person name="Arahal R.David."/>
        </authorList>
    </citation>
    <scope>NUCLEOTIDE SEQUENCE [LARGE SCALE GENOMIC DNA]</scope>
    <source>
        <strain evidence="13">CECT 5096</strain>
    </source>
</reference>
<dbReference type="GO" id="GO:0043842">
    <property type="term" value="F:Kdo transferase activity"/>
    <property type="evidence" value="ECO:0007669"/>
    <property type="project" value="UniProtKB-EC"/>
</dbReference>
<feature type="domain" description="3-deoxy-D-manno-octulosonic-acid transferase N-terminal" evidence="11">
    <location>
        <begin position="49"/>
        <end position="221"/>
    </location>
</feature>
<protein>
    <recommendedName>
        <fullName evidence="4 10">3-deoxy-D-manno-octulosonic acid transferase</fullName>
        <shortName evidence="10">Kdo transferase</shortName>
        <ecNumber evidence="3 10">2.4.99.12</ecNumber>
    </recommendedName>
    <alternativeName>
        <fullName evidence="6 10">Lipid IV(A) 3-deoxy-D-manno-octulosonic acid transferase</fullName>
    </alternativeName>
</protein>
<dbReference type="InterPro" id="IPR038107">
    <property type="entry name" value="Glycos_transf_N_sf"/>
</dbReference>
<proteinExistence type="inferred from homology"/>
<comment type="subcellular location">
    <subcellularLocation>
        <location evidence="10">Cell membrane</location>
    </subcellularLocation>
</comment>
<name>A0A0M6ZNB9_9HYPH</name>
<dbReference type="Proteomes" id="UP000049983">
    <property type="component" value="Unassembled WGS sequence"/>
</dbReference>
<dbReference type="InterPro" id="IPR039901">
    <property type="entry name" value="Kdotransferase"/>
</dbReference>
<organism evidence="12 13">
    <name type="scientific">Roseibium album</name>
    <dbReference type="NCBI Taxonomy" id="311410"/>
    <lineage>
        <taxon>Bacteria</taxon>
        <taxon>Pseudomonadati</taxon>
        <taxon>Pseudomonadota</taxon>
        <taxon>Alphaproteobacteria</taxon>
        <taxon>Hyphomicrobiales</taxon>
        <taxon>Stappiaceae</taxon>
        <taxon>Roseibium</taxon>
    </lineage>
</organism>
<comment type="similarity">
    <text evidence="10">Belongs to the glycosyltransferase group 1 family.</text>
</comment>
<evidence type="ECO:0000313" key="13">
    <source>
        <dbReference type="Proteomes" id="UP000049983"/>
    </source>
</evidence>
<evidence type="ECO:0000256" key="10">
    <source>
        <dbReference type="RuleBase" id="RU365103"/>
    </source>
</evidence>
<dbReference type="GO" id="GO:0005886">
    <property type="term" value="C:plasma membrane"/>
    <property type="evidence" value="ECO:0007669"/>
    <property type="project" value="UniProtKB-SubCell"/>
</dbReference>
<feature type="site" description="Transition state stabilizer" evidence="9">
    <location>
        <position position="218"/>
    </location>
</feature>
<comment type="pathway">
    <text evidence="2 10">Bacterial outer membrane biogenesis; LPS core biosynthesis.</text>
</comment>
<evidence type="ECO:0000256" key="7">
    <source>
        <dbReference type="ARBA" id="ARBA00049183"/>
    </source>
</evidence>
<dbReference type="UniPathway" id="UPA00958"/>
<evidence type="ECO:0000256" key="4">
    <source>
        <dbReference type="ARBA" id="ARBA00019077"/>
    </source>
</evidence>
<comment type="function">
    <text evidence="1 10">Involved in lipopolysaccharide (LPS) biosynthesis. Catalyzes the transfer of 3-deoxy-D-manno-octulosonate (Kdo) residue(s) from CMP-Kdo to lipid IV(A), the tetraacyldisaccharide-1,4'-bisphosphate precursor of lipid A.</text>
</comment>
<dbReference type="SUPFAM" id="SSF53756">
    <property type="entry name" value="UDP-Glycosyltransferase/glycogen phosphorylase"/>
    <property type="match status" value="1"/>
</dbReference>
<dbReference type="AlphaFoldDB" id="A0A0M6ZNB9"/>
<feature type="site" description="Transition state stabilizer" evidence="9">
    <location>
        <position position="142"/>
    </location>
</feature>
<evidence type="ECO:0000313" key="12">
    <source>
        <dbReference type="EMBL" id="CTQ72668.1"/>
    </source>
</evidence>
<dbReference type="EC" id="2.4.99.12" evidence="3 10"/>
<evidence type="ECO:0000256" key="1">
    <source>
        <dbReference type="ARBA" id="ARBA00003394"/>
    </source>
</evidence>
<dbReference type="PANTHER" id="PTHR42755">
    <property type="entry name" value="3-DEOXY-MANNO-OCTULOSONATE CYTIDYLYLTRANSFERASE"/>
    <property type="match status" value="1"/>
</dbReference>
<keyword evidence="10" id="KW-1003">Cell membrane</keyword>
<keyword evidence="5 10" id="KW-0808">Transferase</keyword>
<dbReference type="GO" id="GO:0009244">
    <property type="term" value="P:lipopolysaccharide core region biosynthetic process"/>
    <property type="evidence" value="ECO:0007669"/>
    <property type="project" value="UniProtKB-UniRule"/>
</dbReference>